<feature type="compositionally biased region" description="Basic and acidic residues" evidence="6">
    <location>
        <begin position="393"/>
        <end position="413"/>
    </location>
</feature>
<feature type="domain" description="RING-type" evidence="7">
    <location>
        <begin position="102"/>
        <end position="140"/>
    </location>
</feature>
<gene>
    <name evidence="8" type="ORF">MSPICULIGERA_LOCUS5822</name>
</gene>
<evidence type="ECO:0000256" key="2">
    <source>
        <dbReference type="ARBA" id="ARBA00022771"/>
    </source>
</evidence>
<sequence length="534" mass="59908">MLDCGHPICYTCSNGSTRYCSYCYATKTIRLIDYANLRRLREWQSRQSTATTSNAKPTPTAAAGPPKAAPAPEKPAQNSKPTASATFAPFFKFEQHGRRLGCSICRSVDADGINMYMATCGHPVCRTCLPKAYGGWCANCGKQIQSVKSTSQDDRQRVQNWLATTALNANKATTSPSSAPTTSQVPKPEVVELKLLTEENDELNTQIEGLRKGQGTMTKQRNAEKAEFEEKIKNLTEEKKKLELRLTEQAKHLENSLKSNQQKDVELEGKNLRLTSEILELRESAVTYTRIRVKITNIPMDDTQEDVIKKWLDGGKHLIYWDESPDMFMRLLADDTQSCVAYLANEEAALELKNRFHDSDVEGRKLQFDLEILKRKVEAELKQVPKPFNDQSKPAEKVKPLGTIKKPEFDKKPAPAPSTQKAYVPREQQANASQATSKASTSTPTPPKSSTPDPKATNVLSIRGFGNEATDKEIIQLVDGSTQLFQKKDGKPRIEKYPGYHLVYMNTPIIAEKVFNRLQGRTYKWGKLQVSYHL</sequence>
<dbReference type="PROSITE" id="PS00518">
    <property type="entry name" value="ZF_RING_1"/>
    <property type="match status" value="1"/>
</dbReference>
<dbReference type="Proteomes" id="UP001177023">
    <property type="component" value="Unassembled WGS sequence"/>
</dbReference>
<accession>A0AA36FU17</accession>
<keyword evidence="9" id="KW-1185">Reference proteome</keyword>
<evidence type="ECO:0000256" key="4">
    <source>
        <dbReference type="PROSITE-ProRule" id="PRU00175"/>
    </source>
</evidence>
<dbReference type="PROSITE" id="PS50089">
    <property type="entry name" value="ZF_RING_2"/>
    <property type="match status" value="1"/>
</dbReference>
<evidence type="ECO:0000256" key="3">
    <source>
        <dbReference type="ARBA" id="ARBA00022833"/>
    </source>
</evidence>
<feature type="compositionally biased region" description="Low complexity" evidence="6">
    <location>
        <begin position="428"/>
        <end position="443"/>
    </location>
</feature>
<keyword evidence="2 4" id="KW-0863">Zinc-finger</keyword>
<dbReference type="EMBL" id="CATQJA010001441">
    <property type="protein sequence ID" value="CAJ0567265.1"/>
    <property type="molecule type" value="Genomic_DNA"/>
</dbReference>
<feature type="compositionally biased region" description="Polar residues" evidence="6">
    <location>
        <begin position="45"/>
        <end position="54"/>
    </location>
</feature>
<feature type="non-terminal residue" evidence="8">
    <location>
        <position position="1"/>
    </location>
</feature>
<proteinExistence type="predicted"/>
<dbReference type="InterPro" id="IPR017907">
    <property type="entry name" value="Znf_RING_CS"/>
</dbReference>
<evidence type="ECO:0000256" key="6">
    <source>
        <dbReference type="SAM" id="MobiDB-lite"/>
    </source>
</evidence>
<dbReference type="SMART" id="SM00184">
    <property type="entry name" value="RING"/>
    <property type="match status" value="1"/>
</dbReference>
<feature type="region of interest" description="Disordered" evidence="6">
    <location>
        <begin position="45"/>
        <end position="82"/>
    </location>
</feature>
<dbReference type="InterPro" id="IPR001841">
    <property type="entry name" value="Znf_RING"/>
</dbReference>
<evidence type="ECO:0000256" key="5">
    <source>
        <dbReference type="SAM" id="Coils"/>
    </source>
</evidence>
<evidence type="ECO:0000256" key="1">
    <source>
        <dbReference type="ARBA" id="ARBA00022723"/>
    </source>
</evidence>
<evidence type="ECO:0000313" key="8">
    <source>
        <dbReference type="EMBL" id="CAJ0567265.1"/>
    </source>
</evidence>
<keyword evidence="3" id="KW-0862">Zinc</keyword>
<name>A0AA36FU17_9BILA</name>
<evidence type="ECO:0000259" key="7">
    <source>
        <dbReference type="PROSITE" id="PS50089"/>
    </source>
</evidence>
<feature type="compositionally biased region" description="Low complexity" evidence="6">
    <location>
        <begin position="55"/>
        <end position="66"/>
    </location>
</feature>
<dbReference type="AlphaFoldDB" id="A0AA36FU17"/>
<protein>
    <recommendedName>
        <fullName evidence="7">RING-type domain-containing protein</fullName>
    </recommendedName>
</protein>
<dbReference type="CDD" id="cd16449">
    <property type="entry name" value="RING-HC"/>
    <property type="match status" value="1"/>
</dbReference>
<evidence type="ECO:0000313" key="9">
    <source>
        <dbReference type="Proteomes" id="UP001177023"/>
    </source>
</evidence>
<dbReference type="GO" id="GO:0008270">
    <property type="term" value="F:zinc ion binding"/>
    <property type="evidence" value="ECO:0007669"/>
    <property type="project" value="UniProtKB-KW"/>
</dbReference>
<dbReference type="InterPro" id="IPR013083">
    <property type="entry name" value="Znf_RING/FYVE/PHD"/>
</dbReference>
<dbReference type="Gene3D" id="3.30.40.10">
    <property type="entry name" value="Zinc/RING finger domain, C3HC4 (zinc finger)"/>
    <property type="match status" value="1"/>
</dbReference>
<keyword evidence="5" id="KW-0175">Coiled coil</keyword>
<reference evidence="8" key="1">
    <citation type="submission" date="2023-06" db="EMBL/GenBank/DDBJ databases">
        <authorList>
            <person name="Delattre M."/>
        </authorList>
    </citation>
    <scope>NUCLEOTIDE SEQUENCE</scope>
    <source>
        <strain evidence="8">AF72</strain>
    </source>
</reference>
<feature type="coiled-coil region" evidence="5">
    <location>
        <begin position="193"/>
        <end position="252"/>
    </location>
</feature>
<dbReference type="SUPFAM" id="SSF57850">
    <property type="entry name" value="RING/U-box"/>
    <property type="match status" value="1"/>
</dbReference>
<organism evidence="8 9">
    <name type="scientific">Mesorhabditis spiculigera</name>
    <dbReference type="NCBI Taxonomy" id="96644"/>
    <lineage>
        <taxon>Eukaryota</taxon>
        <taxon>Metazoa</taxon>
        <taxon>Ecdysozoa</taxon>
        <taxon>Nematoda</taxon>
        <taxon>Chromadorea</taxon>
        <taxon>Rhabditida</taxon>
        <taxon>Rhabditina</taxon>
        <taxon>Rhabditomorpha</taxon>
        <taxon>Rhabditoidea</taxon>
        <taxon>Rhabditidae</taxon>
        <taxon>Mesorhabditinae</taxon>
        <taxon>Mesorhabditis</taxon>
    </lineage>
</organism>
<feature type="region of interest" description="Disordered" evidence="6">
    <location>
        <begin position="384"/>
        <end position="459"/>
    </location>
</feature>
<keyword evidence="1" id="KW-0479">Metal-binding</keyword>
<comment type="caution">
    <text evidence="8">The sequence shown here is derived from an EMBL/GenBank/DDBJ whole genome shotgun (WGS) entry which is preliminary data.</text>
</comment>